<dbReference type="EMBL" id="FOHA01000001">
    <property type="protein sequence ID" value="SER51442.1"/>
    <property type="molecule type" value="Genomic_DNA"/>
</dbReference>
<dbReference type="STRING" id="142588.SAMN04488559_101124"/>
<dbReference type="GO" id="GO:0015986">
    <property type="term" value="P:proton motive force-driven ATP synthesis"/>
    <property type="evidence" value="ECO:0007669"/>
    <property type="project" value="InterPro"/>
</dbReference>
<accession>A0A1H9PTC7</accession>
<dbReference type="RefSeq" id="WP_092649280.1">
    <property type="nucleotide sequence ID" value="NZ_FOHA01000001.1"/>
</dbReference>
<dbReference type="Pfam" id="PF02823">
    <property type="entry name" value="ATP-synt_DE_N"/>
    <property type="match status" value="1"/>
</dbReference>
<name>A0A1H9PTC7_9LACT</name>
<keyword evidence="1" id="KW-0066">ATP synthesis</keyword>
<dbReference type="SUPFAM" id="SSF51344">
    <property type="entry name" value="Epsilon subunit of F1F0-ATP synthase N-terminal domain"/>
    <property type="match status" value="1"/>
</dbReference>
<dbReference type="AlphaFoldDB" id="A0A1H9PTC7"/>
<dbReference type="OrthoDB" id="9804110at2"/>
<keyword evidence="4" id="KW-1185">Reference proteome</keyword>
<dbReference type="InterPro" id="IPR036771">
    <property type="entry name" value="ATPsynth_dsu/esu_N"/>
</dbReference>
<reference evidence="3 4" key="1">
    <citation type="submission" date="2016-10" db="EMBL/GenBank/DDBJ databases">
        <authorList>
            <person name="de Groot N.N."/>
        </authorList>
    </citation>
    <scope>NUCLEOTIDE SEQUENCE [LARGE SCALE GENOMIC DNA]</scope>
    <source>
        <strain evidence="3 4">DSM 13760</strain>
    </source>
</reference>
<evidence type="ECO:0000313" key="3">
    <source>
        <dbReference type="EMBL" id="SER51442.1"/>
    </source>
</evidence>
<evidence type="ECO:0000259" key="2">
    <source>
        <dbReference type="Pfam" id="PF02823"/>
    </source>
</evidence>
<keyword evidence="1" id="KW-0139">CF(1)</keyword>
<evidence type="ECO:0000313" key="4">
    <source>
        <dbReference type="Proteomes" id="UP000198948"/>
    </source>
</evidence>
<sequence length="103" mass="11867">MKLKIVSPMGLVFEGEVKGFVIETRTGQRTLLDQHINMLSFFNYSEIKLLDDAASEPFYVALGYLHVVEDEASIMAQAASKDQKIVERIYKRVAERREMRKVQ</sequence>
<evidence type="ECO:0000256" key="1">
    <source>
        <dbReference type="ARBA" id="ARBA00023196"/>
    </source>
</evidence>
<dbReference type="InterPro" id="IPR020546">
    <property type="entry name" value="ATP_synth_F1_dsu/esu_N"/>
</dbReference>
<dbReference type="Gene3D" id="2.60.15.10">
    <property type="entry name" value="F0F1 ATP synthase delta/epsilon subunit, N-terminal"/>
    <property type="match status" value="1"/>
</dbReference>
<dbReference type="Proteomes" id="UP000198948">
    <property type="component" value="Unassembled WGS sequence"/>
</dbReference>
<organism evidence="3 4">
    <name type="scientific">Isobaculum melis</name>
    <dbReference type="NCBI Taxonomy" id="142588"/>
    <lineage>
        <taxon>Bacteria</taxon>
        <taxon>Bacillati</taxon>
        <taxon>Bacillota</taxon>
        <taxon>Bacilli</taxon>
        <taxon>Lactobacillales</taxon>
        <taxon>Carnobacteriaceae</taxon>
        <taxon>Isobaculum</taxon>
    </lineage>
</organism>
<gene>
    <name evidence="3" type="ORF">SAMN04488559_101124</name>
</gene>
<dbReference type="GO" id="GO:0045259">
    <property type="term" value="C:proton-transporting ATP synthase complex"/>
    <property type="evidence" value="ECO:0007669"/>
    <property type="project" value="UniProtKB-KW"/>
</dbReference>
<protein>
    <submittedName>
        <fullName evidence="3">F-type H+-transporting ATPase subunit epsilon</fullName>
    </submittedName>
</protein>
<feature type="domain" description="ATP synthase F1 complex delta/epsilon subunit N-terminal" evidence="2">
    <location>
        <begin position="1"/>
        <end position="79"/>
    </location>
</feature>
<proteinExistence type="predicted"/>